<reference evidence="1 2" key="1">
    <citation type="submission" date="2018-03" db="EMBL/GenBank/DDBJ databases">
        <title>Whole genome sequencing of Histamine producing bacteria.</title>
        <authorList>
            <person name="Butler K."/>
        </authorList>
    </citation>
    <scope>NUCLEOTIDE SEQUENCE [LARGE SCALE GENOMIC DNA]</scope>
    <source>
        <strain evidence="1 2">DSM 19138</strain>
    </source>
</reference>
<dbReference type="Proteomes" id="UP000241346">
    <property type="component" value="Unassembled WGS sequence"/>
</dbReference>
<organism evidence="1 2">
    <name type="scientific">Photobacterium rosenbergii</name>
    <dbReference type="NCBI Taxonomy" id="294936"/>
    <lineage>
        <taxon>Bacteria</taxon>
        <taxon>Pseudomonadati</taxon>
        <taxon>Pseudomonadota</taxon>
        <taxon>Gammaproteobacteria</taxon>
        <taxon>Vibrionales</taxon>
        <taxon>Vibrionaceae</taxon>
        <taxon>Photobacterium</taxon>
    </lineage>
</organism>
<dbReference type="AlphaFoldDB" id="A0A2T3NHX6"/>
<evidence type="ECO:0000313" key="1">
    <source>
        <dbReference type="EMBL" id="PSW14580.1"/>
    </source>
</evidence>
<evidence type="ECO:0000313" key="2">
    <source>
        <dbReference type="Proteomes" id="UP000241346"/>
    </source>
</evidence>
<dbReference type="EMBL" id="PYMB01000002">
    <property type="protein sequence ID" value="PSW14580.1"/>
    <property type="molecule type" value="Genomic_DNA"/>
</dbReference>
<proteinExistence type="predicted"/>
<accession>A0A2T3NHX6</accession>
<dbReference type="OrthoDB" id="285538at2"/>
<gene>
    <name evidence="1" type="ORF">C9J01_09150</name>
</gene>
<comment type="caution">
    <text evidence="1">The sequence shown here is derived from an EMBL/GenBank/DDBJ whole genome shotgun (WGS) entry which is preliminary data.</text>
</comment>
<sequence>MASSIIPTNFAEWKHCITVECGLELTPEYIEQRIEALQTEKDHYTQQFTRLYGEQHLNRVLSWFRQAQTEVKSE</sequence>
<protein>
    <submittedName>
        <fullName evidence="1">Uncharacterized protein</fullName>
    </submittedName>
</protein>
<dbReference type="RefSeq" id="WP_107297819.1">
    <property type="nucleotide sequence ID" value="NZ_PYMB01000002.1"/>
</dbReference>
<name>A0A2T3NHX6_9GAMM</name>